<protein>
    <recommendedName>
        <fullName evidence="5">PD-(D/E)XK endonuclease-like domain-containing protein</fullName>
    </recommendedName>
</protein>
<dbReference type="EMBL" id="NKYE01000023">
    <property type="protein sequence ID" value="OZM70187.1"/>
    <property type="molecule type" value="Genomic_DNA"/>
</dbReference>
<comment type="caution">
    <text evidence="6">The sequence shown here is derived from an EMBL/GenBank/DDBJ whole genome shotgun (WGS) entry which is preliminary data.</text>
</comment>
<gene>
    <name evidence="6" type="ORF">CFN78_26855</name>
</gene>
<feature type="region of interest" description="Disordered" evidence="4">
    <location>
        <begin position="1"/>
        <end position="20"/>
    </location>
</feature>
<evidence type="ECO:0000256" key="2">
    <source>
        <dbReference type="ARBA" id="ARBA00022806"/>
    </source>
</evidence>
<name>A0A263CXP4_9PSEU</name>
<dbReference type="Gene3D" id="3.90.320.10">
    <property type="match status" value="1"/>
</dbReference>
<keyword evidence="2" id="KW-0067">ATP-binding</keyword>
<feature type="domain" description="PD-(D/E)XK endonuclease-like" evidence="5">
    <location>
        <begin position="320"/>
        <end position="570"/>
    </location>
</feature>
<dbReference type="InterPro" id="IPR038726">
    <property type="entry name" value="PDDEXK_AddAB-type"/>
</dbReference>
<proteinExistence type="predicted"/>
<dbReference type="InParanoid" id="A0A263CXP4"/>
<dbReference type="AlphaFoldDB" id="A0A263CXP4"/>
<dbReference type="GO" id="GO:0006281">
    <property type="term" value="P:DNA repair"/>
    <property type="evidence" value="ECO:0007669"/>
    <property type="project" value="UniProtKB-KW"/>
</dbReference>
<keyword evidence="7" id="KW-1185">Reference proteome</keyword>
<evidence type="ECO:0000313" key="7">
    <source>
        <dbReference type="Proteomes" id="UP000242444"/>
    </source>
</evidence>
<evidence type="ECO:0000313" key="6">
    <source>
        <dbReference type="EMBL" id="OZM70187.1"/>
    </source>
</evidence>
<keyword evidence="2" id="KW-0347">Helicase</keyword>
<sequence>MLHAGLRQPGEGKGLAAAGRRHELTSSARCGYGGSGTYDDHEAAPMAWPWTPEIPLLNDKPVFQVTATAAENAGQGCDLHAALKARPETRPDNGRWRRRYSDDTFTLGPLVDAIAQVHGVTARGTDLGEAVGRARMAFGSLHPGWRTFLELALEQYFEYHEAREQELGALRYLGLTNKVALRPGSAVMTWGPLYENESGMREIRRLRFGRAHSEHTVWADVAAYVAAELATDRPVRQVYVTEVGLQDGVERHLINGIAPEQAREGYERSVRPKARSVVEGAVRTPGHDCESCKFTGGCPDLVAVPGMLQLDAPAAWSRSVSAHDLSLHRRCPSRWYLQRQLNLPREAEDSDTLRRGTAAHAWIDQAHRRGTACELGDLPAPGAEGAGSDGLGSGGLGSGGLSEEEYRLAYPFLLRHVDVCPFREGPVDVVLAERSVHARDPEADVVVVAKPDLLIRRDGALVVRELKTSGGHLPADEREARDRYLAVVFDLALLAYGLAERYDCAEGKVELEILTPNEAAVFTYSTEDPLMAKVSREQLKAHAEEWAHDTTWDTRPGPQCAWCPVREWCPDRDAYGATVAGPPPTEDAPF</sequence>
<dbReference type="GO" id="GO:0004386">
    <property type="term" value="F:helicase activity"/>
    <property type="evidence" value="ECO:0007669"/>
    <property type="project" value="UniProtKB-KW"/>
</dbReference>
<reference evidence="6 7" key="1">
    <citation type="submission" date="2017-07" db="EMBL/GenBank/DDBJ databases">
        <title>Amycolatopsis antarcticus sp. nov., isolated from the surface of an Antarcticus brown macroalga.</title>
        <authorList>
            <person name="Wang J."/>
            <person name="Leiva S."/>
            <person name="Huang J."/>
            <person name="Huang Y."/>
        </authorList>
    </citation>
    <scope>NUCLEOTIDE SEQUENCE [LARGE SCALE GENOMIC DNA]</scope>
    <source>
        <strain evidence="6 7">AU-G6</strain>
    </source>
</reference>
<accession>A0A263CXP4</accession>
<evidence type="ECO:0000256" key="3">
    <source>
        <dbReference type="ARBA" id="ARBA00023204"/>
    </source>
</evidence>
<evidence type="ECO:0000256" key="1">
    <source>
        <dbReference type="ARBA" id="ARBA00022763"/>
    </source>
</evidence>
<keyword evidence="2" id="KW-0547">Nucleotide-binding</keyword>
<evidence type="ECO:0000259" key="5">
    <source>
        <dbReference type="Pfam" id="PF12705"/>
    </source>
</evidence>
<feature type="compositionally biased region" description="Gly residues" evidence="4">
    <location>
        <begin position="384"/>
        <end position="396"/>
    </location>
</feature>
<organism evidence="6 7">
    <name type="scientific">Amycolatopsis antarctica</name>
    <dbReference type="NCBI Taxonomy" id="1854586"/>
    <lineage>
        <taxon>Bacteria</taxon>
        <taxon>Bacillati</taxon>
        <taxon>Actinomycetota</taxon>
        <taxon>Actinomycetes</taxon>
        <taxon>Pseudonocardiales</taxon>
        <taxon>Pseudonocardiaceae</taxon>
        <taxon>Amycolatopsis</taxon>
    </lineage>
</organism>
<feature type="region of interest" description="Disordered" evidence="4">
    <location>
        <begin position="373"/>
        <end position="396"/>
    </location>
</feature>
<keyword evidence="1" id="KW-0227">DNA damage</keyword>
<evidence type="ECO:0000256" key="4">
    <source>
        <dbReference type="SAM" id="MobiDB-lite"/>
    </source>
</evidence>
<dbReference type="Proteomes" id="UP000242444">
    <property type="component" value="Unassembled WGS sequence"/>
</dbReference>
<dbReference type="InterPro" id="IPR011604">
    <property type="entry name" value="PDDEXK-like_dom_sf"/>
</dbReference>
<keyword evidence="3" id="KW-0234">DNA repair</keyword>
<keyword evidence="2" id="KW-0378">Hydrolase</keyword>
<dbReference type="Pfam" id="PF12705">
    <property type="entry name" value="PDDEXK_1"/>
    <property type="match status" value="1"/>
</dbReference>